<feature type="compositionally biased region" description="Polar residues" evidence="1">
    <location>
        <begin position="40"/>
        <end position="59"/>
    </location>
</feature>
<keyword evidence="3" id="KW-1185">Reference proteome</keyword>
<accession>X6NFK8</accession>
<evidence type="ECO:0000256" key="1">
    <source>
        <dbReference type="SAM" id="MobiDB-lite"/>
    </source>
</evidence>
<feature type="region of interest" description="Disordered" evidence="1">
    <location>
        <begin position="35"/>
        <end position="77"/>
    </location>
</feature>
<evidence type="ECO:0000313" key="2">
    <source>
        <dbReference type="EMBL" id="ETO24683.1"/>
    </source>
</evidence>
<protein>
    <submittedName>
        <fullName evidence="2">Uncharacterized protein</fullName>
    </submittedName>
</protein>
<name>X6NFK8_RETFI</name>
<sequence>MTVSMPLKYAERFSMIREAVLENYLLKGNEPERVLDTKNAKSNQDNQSAGPASNPFMSSDSEKAKKFAIGNDDDDDANNTTLVYKIQMSANITSSETMQLLVDVLDGKVLQLTAQQLNNLDKCLFYFYPIIL</sequence>
<dbReference type="EMBL" id="ASPP01009044">
    <property type="protein sequence ID" value="ETO24683.1"/>
    <property type="molecule type" value="Genomic_DNA"/>
</dbReference>
<evidence type="ECO:0000313" key="3">
    <source>
        <dbReference type="Proteomes" id="UP000023152"/>
    </source>
</evidence>
<organism evidence="2 3">
    <name type="scientific">Reticulomyxa filosa</name>
    <dbReference type="NCBI Taxonomy" id="46433"/>
    <lineage>
        <taxon>Eukaryota</taxon>
        <taxon>Sar</taxon>
        <taxon>Rhizaria</taxon>
        <taxon>Retaria</taxon>
        <taxon>Foraminifera</taxon>
        <taxon>Monothalamids</taxon>
        <taxon>Reticulomyxidae</taxon>
        <taxon>Reticulomyxa</taxon>
    </lineage>
</organism>
<comment type="caution">
    <text evidence="2">The sequence shown here is derived from an EMBL/GenBank/DDBJ whole genome shotgun (WGS) entry which is preliminary data.</text>
</comment>
<proteinExistence type="predicted"/>
<dbReference type="AlphaFoldDB" id="X6NFK8"/>
<reference evidence="2 3" key="1">
    <citation type="journal article" date="2013" name="Curr. Biol.">
        <title>The Genome of the Foraminiferan Reticulomyxa filosa.</title>
        <authorList>
            <person name="Glockner G."/>
            <person name="Hulsmann N."/>
            <person name="Schleicher M."/>
            <person name="Noegel A.A."/>
            <person name="Eichinger L."/>
            <person name="Gallinger C."/>
            <person name="Pawlowski J."/>
            <person name="Sierra R."/>
            <person name="Euteneuer U."/>
            <person name="Pillet L."/>
            <person name="Moustafa A."/>
            <person name="Platzer M."/>
            <person name="Groth M."/>
            <person name="Szafranski K."/>
            <person name="Schliwa M."/>
        </authorList>
    </citation>
    <scope>NUCLEOTIDE SEQUENCE [LARGE SCALE GENOMIC DNA]</scope>
</reference>
<gene>
    <name evidence="2" type="ORF">RFI_12474</name>
</gene>
<dbReference type="Proteomes" id="UP000023152">
    <property type="component" value="Unassembled WGS sequence"/>
</dbReference>